<reference evidence="2 3" key="1">
    <citation type="submission" date="2020-08" db="EMBL/GenBank/DDBJ databases">
        <title>Sequencing the genomes of 1000 actinobacteria strains.</title>
        <authorList>
            <person name="Klenk H.-P."/>
        </authorList>
    </citation>
    <scope>NUCLEOTIDE SEQUENCE [LARGE SCALE GENOMIC DNA]</scope>
    <source>
        <strain evidence="2 3">DSM 45584</strain>
    </source>
</reference>
<evidence type="ECO:0000256" key="1">
    <source>
        <dbReference type="SAM" id="MobiDB-lite"/>
    </source>
</evidence>
<organism evidence="2 3">
    <name type="scientific">Saccharopolyspora phatthalungensis</name>
    <dbReference type="NCBI Taxonomy" id="664693"/>
    <lineage>
        <taxon>Bacteria</taxon>
        <taxon>Bacillati</taxon>
        <taxon>Actinomycetota</taxon>
        <taxon>Actinomycetes</taxon>
        <taxon>Pseudonocardiales</taxon>
        <taxon>Pseudonocardiaceae</taxon>
        <taxon>Saccharopolyspora</taxon>
    </lineage>
</organism>
<evidence type="ECO:0000313" key="2">
    <source>
        <dbReference type="EMBL" id="MBB5154923.1"/>
    </source>
</evidence>
<dbReference type="InterPro" id="IPR006764">
    <property type="entry name" value="SAM_dep_MeTrfase_SAV2177_type"/>
</dbReference>
<dbReference type="RefSeq" id="WP_184726353.1">
    <property type="nucleotide sequence ID" value="NZ_JACHIW010000001.1"/>
</dbReference>
<dbReference type="Pfam" id="PF04672">
    <property type="entry name" value="Methyltransf_19"/>
    <property type="match status" value="1"/>
</dbReference>
<dbReference type="Proteomes" id="UP000584374">
    <property type="component" value="Unassembled WGS sequence"/>
</dbReference>
<evidence type="ECO:0008006" key="4">
    <source>
        <dbReference type="Google" id="ProtNLM"/>
    </source>
</evidence>
<dbReference type="EMBL" id="JACHIW010000001">
    <property type="protein sequence ID" value="MBB5154923.1"/>
    <property type="molecule type" value="Genomic_DNA"/>
</dbReference>
<protein>
    <recommendedName>
        <fullName evidence="4">S-adenosyl methyltransferase</fullName>
    </recommendedName>
</protein>
<feature type="region of interest" description="Disordered" evidence="1">
    <location>
        <begin position="1"/>
        <end position="20"/>
    </location>
</feature>
<dbReference type="AlphaFoldDB" id="A0A840QD99"/>
<sequence length="275" mass="29452">MTPTSGGRAGTSGGIDPTRPTSARVYDAFLGGKDNYAADRAVRDELAGLIPELSALATDNRAFLLRVTRYLAGTVGIDQFLDCGAGLPTLENTHEVAQRSNRDATVVYVDNDPMAIVHGRALLAENDRTHYVAADITDPRQLLAAHGVARGLDWTSPIALYLIGTLHHISGEFGLPELMAYYIDALPSGSYVAISHFCRPEDAETAKLAGRTEAACLATMGTCWFRSGEEITGFFSGLALLEPGLVPVARWWPEGPQGPVDSFQRLLIGGVARKP</sequence>
<dbReference type="InterPro" id="IPR029063">
    <property type="entry name" value="SAM-dependent_MTases_sf"/>
</dbReference>
<comment type="caution">
    <text evidence="2">The sequence shown here is derived from an EMBL/GenBank/DDBJ whole genome shotgun (WGS) entry which is preliminary data.</text>
</comment>
<dbReference type="Gene3D" id="3.40.50.150">
    <property type="entry name" value="Vaccinia Virus protein VP39"/>
    <property type="match status" value="1"/>
</dbReference>
<evidence type="ECO:0000313" key="3">
    <source>
        <dbReference type="Proteomes" id="UP000584374"/>
    </source>
</evidence>
<name>A0A840QD99_9PSEU</name>
<proteinExistence type="predicted"/>
<dbReference type="PIRSF" id="PIRSF017393">
    <property type="entry name" value="MTase_SAV2177"/>
    <property type="match status" value="1"/>
</dbReference>
<dbReference type="SUPFAM" id="SSF53335">
    <property type="entry name" value="S-adenosyl-L-methionine-dependent methyltransferases"/>
    <property type="match status" value="1"/>
</dbReference>
<accession>A0A840QD99</accession>
<gene>
    <name evidence="2" type="ORF">BJ970_002457</name>
</gene>
<keyword evidence="3" id="KW-1185">Reference proteome</keyword>